<comment type="caution">
    <text evidence="3">The sequence shown here is derived from an EMBL/GenBank/DDBJ whole genome shotgun (WGS) entry which is preliminary data.</text>
</comment>
<evidence type="ECO:0000313" key="3">
    <source>
        <dbReference type="EMBL" id="MFC5001243.1"/>
    </source>
</evidence>
<evidence type="ECO:0000313" key="4">
    <source>
        <dbReference type="Proteomes" id="UP001595912"/>
    </source>
</evidence>
<evidence type="ECO:0000256" key="2">
    <source>
        <dbReference type="SAM" id="Phobius"/>
    </source>
</evidence>
<feature type="transmembrane region" description="Helical" evidence="2">
    <location>
        <begin position="396"/>
        <end position="420"/>
    </location>
</feature>
<reference evidence="4" key="1">
    <citation type="journal article" date="2019" name="Int. J. Syst. Evol. Microbiol.">
        <title>The Global Catalogue of Microorganisms (GCM) 10K type strain sequencing project: providing services to taxonomists for standard genome sequencing and annotation.</title>
        <authorList>
            <consortium name="The Broad Institute Genomics Platform"/>
            <consortium name="The Broad Institute Genome Sequencing Center for Infectious Disease"/>
            <person name="Wu L."/>
            <person name="Ma J."/>
        </authorList>
    </citation>
    <scope>NUCLEOTIDE SEQUENCE [LARGE SCALE GENOMIC DNA]</scope>
    <source>
        <strain evidence="4">CGMCC 4.7152</strain>
    </source>
</reference>
<feature type="region of interest" description="Disordered" evidence="1">
    <location>
        <begin position="243"/>
        <end position="273"/>
    </location>
</feature>
<protein>
    <submittedName>
        <fullName evidence="3">ABC transporter permease subunit</fullName>
    </submittedName>
</protein>
<dbReference type="Gene3D" id="2.60.120.200">
    <property type="match status" value="1"/>
</dbReference>
<dbReference type="Proteomes" id="UP001595912">
    <property type="component" value="Unassembled WGS sequence"/>
</dbReference>
<keyword evidence="4" id="KW-1185">Reference proteome</keyword>
<evidence type="ECO:0000256" key="1">
    <source>
        <dbReference type="SAM" id="MobiDB-lite"/>
    </source>
</evidence>
<accession>A0ABV9VY45</accession>
<keyword evidence="2" id="KW-0812">Transmembrane</keyword>
<feature type="transmembrane region" description="Helical" evidence="2">
    <location>
        <begin position="309"/>
        <end position="329"/>
    </location>
</feature>
<dbReference type="Pfam" id="PF12679">
    <property type="entry name" value="ABC2_membrane_2"/>
    <property type="match status" value="1"/>
</dbReference>
<keyword evidence="2" id="KW-1133">Transmembrane helix</keyword>
<feature type="transmembrane region" description="Helical" evidence="2">
    <location>
        <begin position="427"/>
        <end position="449"/>
    </location>
</feature>
<sequence length="516" mass="52060">MSAYARLVHAEWTKFRTVRGWVIGMLVAAAVIVGFGLFPGMEGTCGKRGDCSLPVGPEGQEVTDVFTFVHRPLTGDGTITARVASMTGSRPNLTDGGTGDIDGVVPWAKAGLIVKDGTRPGSAYAAVMLTGAHGVRLQHNYVHDLAGSATSAATPRWLRLTRAGDRVTALESADGVSWTGIGTVRLTGLPATAEVGLFVTSPQFTEAINASSASGGPSQATAGFDQITTTGGWPAGAWTYDTTGDPGAVAGPGAPGGPDAGAGNRGPAGGGRLNGAVETDGGFAVTGSGDIAPAVAGAAGLGTSISQTLIGTFAGLVLVVVIGAMTMTGEYRRGLIRTSLTAAPHRLTALAAKATVLGGVAFGIGLAAAAVVVTFGPDILRGNGIYVHPVSFATELRVVAGTGALLAVAAVLALAFGVLLRRGTVAVTVAIVATVLPYLLSMTVLPIAAGEWLLRVTPAAAFAIQQSTPRYAQVDGLYTPANGFFPLTPSAGFAVLLAWAVAGLAVAAYRFRRRDV</sequence>
<feature type="compositionally biased region" description="Gly residues" evidence="1">
    <location>
        <begin position="253"/>
        <end position="273"/>
    </location>
</feature>
<name>A0ABV9VY45_9ACTN</name>
<organism evidence="3 4">
    <name type="scientific">Dactylosporangium cerinum</name>
    <dbReference type="NCBI Taxonomy" id="1434730"/>
    <lineage>
        <taxon>Bacteria</taxon>
        <taxon>Bacillati</taxon>
        <taxon>Actinomycetota</taxon>
        <taxon>Actinomycetes</taxon>
        <taxon>Micromonosporales</taxon>
        <taxon>Micromonosporaceae</taxon>
        <taxon>Dactylosporangium</taxon>
    </lineage>
</organism>
<keyword evidence="2" id="KW-0472">Membrane</keyword>
<dbReference type="RefSeq" id="WP_380118057.1">
    <property type="nucleotide sequence ID" value="NZ_JBHSIU010000030.1"/>
</dbReference>
<feature type="transmembrane region" description="Helical" evidence="2">
    <location>
        <begin position="491"/>
        <end position="511"/>
    </location>
</feature>
<gene>
    <name evidence="3" type="ORF">ACFPIJ_25820</name>
</gene>
<proteinExistence type="predicted"/>
<feature type="compositionally biased region" description="Low complexity" evidence="1">
    <location>
        <begin position="243"/>
        <end position="252"/>
    </location>
</feature>
<dbReference type="EMBL" id="JBHSIU010000030">
    <property type="protein sequence ID" value="MFC5001243.1"/>
    <property type="molecule type" value="Genomic_DNA"/>
</dbReference>
<feature type="transmembrane region" description="Helical" evidence="2">
    <location>
        <begin position="21"/>
        <end position="41"/>
    </location>
</feature>
<feature type="transmembrane region" description="Helical" evidence="2">
    <location>
        <begin position="350"/>
        <end position="376"/>
    </location>
</feature>